<dbReference type="WBParaSite" id="HDID_0000339701-mRNA-1">
    <property type="protein sequence ID" value="HDID_0000339701-mRNA-1"/>
    <property type="gene ID" value="HDID_0000339701"/>
</dbReference>
<dbReference type="GO" id="GO:0016020">
    <property type="term" value="C:membrane"/>
    <property type="evidence" value="ECO:0007669"/>
    <property type="project" value="UniProtKB-SubCell"/>
</dbReference>
<keyword evidence="5 7" id="KW-0472">Membrane</keyword>
<keyword evidence="6" id="KW-0479">Metal-binding</keyword>
<dbReference type="Proteomes" id="UP000274504">
    <property type="component" value="Unassembled WGS sequence"/>
</dbReference>
<feature type="binding site" evidence="6">
    <location>
        <position position="203"/>
    </location>
    <ligand>
        <name>Zn(2+)</name>
        <dbReference type="ChEBI" id="CHEBI:29105"/>
    </ligand>
</feature>
<feature type="transmembrane region" description="Helical" evidence="7">
    <location>
        <begin position="62"/>
        <end position="82"/>
    </location>
</feature>
<feature type="transmembrane region" description="Helical" evidence="7">
    <location>
        <begin position="33"/>
        <end position="50"/>
    </location>
</feature>
<evidence type="ECO:0000256" key="6">
    <source>
        <dbReference type="PIRSR" id="PIRSR604254-1"/>
    </source>
</evidence>
<protein>
    <submittedName>
        <fullName evidence="10">Progestin and adipoQ receptor family member VI</fullName>
    </submittedName>
</protein>
<evidence type="ECO:0000256" key="2">
    <source>
        <dbReference type="ARBA" id="ARBA00007018"/>
    </source>
</evidence>
<dbReference type="STRING" id="6216.A0A0R3SF12"/>
<comment type="subcellular location">
    <subcellularLocation>
        <location evidence="1">Membrane</location>
        <topology evidence="1">Multi-pass membrane protein</topology>
    </subcellularLocation>
</comment>
<dbReference type="AlphaFoldDB" id="A0A0R3SF12"/>
<dbReference type="InterPro" id="IPR004254">
    <property type="entry name" value="AdipoR/HlyIII-related"/>
</dbReference>
<feature type="transmembrane region" description="Helical" evidence="7">
    <location>
        <begin position="127"/>
        <end position="151"/>
    </location>
</feature>
<keyword evidence="3 7" id="KW-0812">Transmembrane</keyword>
<evidence type="ECO:0000256" key="5">
    <source>
        <dbReference type="ARBA" id="ARBA00023136"/>
    </source>
</evidence>
<comment type="similarity">
    <text evidence="2">Belongs to the ADIPOR family.</text>
</comment>
<feature type="binding site" evidence="6">
    <location>
        <position position="80"/>
    </location>
    <ligand>
        <name>Zn(2+)</name>
        <dbReference type="ChEBI" id="CHEBI:29105"/>
    </ligand>
</feature>
<dbReference type="EMBL" id="UYSG01001019">
    <property type="protein sequence ID" value="VDL31780.1"/>
    <property type="molecule type" value="Genomic_DNA"/>
</dbReference>
<evidence type="ECO:0000256" key="7">
    <source>
        <dbReference type="SAM" id="Phobius"/>
    </source>
</evidence>
<feature type="transmembrane region" description="Helical" evidence="7">
    <location>
        <begin position="237"/>
        <end position="260"/>
    </location>
</feature>
<keyword evidence="6" id="KW-0862">Zinc</keyword>
<feature type="binding site" evidence="6">
    <location>
        <position position="207"/>
    </location>
    <ligand>
        <name>Zn(2+)</name>
        <dbReference type="ChEBI" id="CHEBI:29105"/>
    </ligand>
</feature>
<organism evidence="10">
    <name type="scientific">Hymenolepis diminuta</name>
    <name type="common">Rat tapeworm</name>
    <dbReference type="NCBI Taxonomy" id="6216"/>
    <lineage>
        <taxon>Eukaryota</taxon>
        <taxon>Metazoa</taxon>
        <taxon>Spiralia</taxon>
        <taxon>Lophotrochozoa</taxon>
        <taxon>Platyhelminthes</taxon>
        <taxon>Cestoda</taxon>
        <taxon>Eucestoda</taxon>
        <taxon>Cyclophyllidea</taxon>
        <taxon>Hymenolepididae</taxon>
        <taxon>Hymenolepis</taxon>
    </lineage>
</organism>
<dbReference type="OrthoDB" id="535992at2759"/>
<evidence type="ECO:0000256" key="4">
    <source>
        <dbReference type="ARBA" id="ARBA00022989"/>
    </source>
</evidence>
<accession>A0A0R3SF12</accession>
<reference evidence="10" key="1">
    <citation type="submission" date="2017-02" db="UniProtKB">
        <authorList>
            <consortium name="WormBaseParasite"/>
        </authorList>
    </citation>
    <scope>IDENTIFICATION</scope>
</reference>
<evidence type="ECO:0000313" key="9">
    <source>
        <dbReference type="Proteomes" id="UP000274504"/>
    </source>
</evidence>
<reference evidence="8 9" key="2">
    <citation type="submission" date="2018-11" db="EMBL/GenBank/DDBJ databases">
        <authorList>
            <consortium name="Pathogen Informatics"/>
        </authorList>
    </citation>
    <scope>NUCLEOTIDE SEQUENCE [LARGE SCALE GENOMIC DNA]</scope>
</reference>
<evidence type="ECO:0000313" key="10">
    <source>
        <dbReference type="WBParaSite" id="HDID_0000339701-mRNA-1"/>
    </source>
</evidence>
<proteinExistence type="inferred from homology"/>
<dbReference type="Pfam" id="PF03006">
    <property type="entry name" value="HlyIII"/>
    <property type="match status" value="1"/>
</dbReference>
<keyword evidence="4 7" id="KW-1133">Transmembrane helix</keyword>
<name>A0A0R3SF12_HYMDI</name>
<dbReference type="GO" id="GO:0046872">
    <property type="term" value="F:metal ion binding"/>
    <property type="evidence" value="ECO:0007669"/>
    <property type="project" value="UniProtKB-KW"/>
</dbReference>
<gene>
    <name evidence="8" type="ORF">HDID_LOCUS3395</name>
</gene>
<sequence>MAQSEPYIYRGYRTRTDFLGSIRSLFYLHNESFNCWSHILGLPMVLLYVLEECISPSSNPIMCIYLFGCIWFIFGSSFGHTFCCYDRFTRHVSFTIDYIGLTIFTCCSGIAYASFSFPLELQTKPGLFEFSFLETYLIILSLCSMISIYQAVWTRTLPPMSAFASPGLLMSQFIACMASCLFYISRFPECIYPGKFDYLGHSHNVFHVGALLGLHYQKTALSYDLKFALMNNLASSIPIQIPLVCLTFLFLSILVTLMCFRHLFSVKHKAPTYKSKLL</sequence>
<feature type="transmembrane region" description="Helical" evidence="7">
    <location>
        <begin position="94"/>
        <end position="115"/>
    </location>
</feature>
<dbReference type="GO" id="GO:0038023">
    <property type="term" value="F:signaling receptor activity"/>
    <property type="evidence" value="ECO:0007669"/>
    <property type="project" value="TreeGrafter"/>
</dbReference>
<evidence type="ECO:0000256" key="1">
    <source>
        <dbReference type="ARBA" id="ARBA00004141"/>
    </source>
</evidence>
<dbReference type="PANTHER" id="PTHR20855:SF52">
    <property type="entry name" value="ADIPONECTIN RECEPTOR PROTEIN"/>
    <property type="match status" value="1"/>
</dbReference>
<evidence type="ECO:0000313" key="8">
    <source>
        <dbReference type="EMBL" id="VDL31780.1"/>
    </source>
</evidence>
<evidence type="ECO:0000256" key="3">
    <source>
        <dbReference type="ARBA" id="ARBA00022692"/>
    </source>
</evidence>
<dbReference type="PANTHER" id="PTHR20855">
    <property type="entry name" value="ADIPOR/PROGESTIN RECEPTOR-RELATED"/>
    <property type="match status" value="1"/>
</dbReference>
<feature type="transmembrane region" description="Helical" evidence="7">
    <location>
        <begin position="163"/>
        <end position="184"/>
    </location>
</feature>